<dbReference type="AlphaFoldDB" id="A0AAN9LID8"/>
<sequence length="70" mass="7826">MILIDITDTERSQLQFYDDLLNVIDGELAKTADDGYNQTLMGPENLTSVSLIGAVVFSNDERLIIINYCI</sequence>
<evidence type="ECO:0000313" key="2">
    <source>
        <dbReference type="Proteomes" id="UP001367508"/>
    </source>
</evidence>
<keyword evidence="2" id="KW-1185">Reference proteome</keyword>
<comment type="caution">
    <text evidence="1">The sequence shown here is derived from an EMBL/GenBank/DDBJ whole genome shotgun (WGS) entry which is preliminary data.</text>
</comment>
<accession>A0AAN9LID8</accession>
<name>A0AAN9LID8_CANGL</name>
<organism evidence="1 2">
    <name type="scientific">Canavalia gladiata</name>
    <name type="common">Sword bean</name>
    <name type="synonym">Dolichos gladiatus</name>
    <dbReference type="NCBI Taxonomy" id="3824"/>
    <lineage>
        <taxon>Eukaryota</taxon>
        <taxon>Viridiplantae</taxon>
        <taxon>Streptophyta</taxon>
        <taxon>Embryophyta</taxon>
        <taxon>Tracheophyta</taxon>
        <taxon>Spermatophyta</taxon>
        <taxon>Magnoliopsida</taxon>
        <taxon>eudicotyledons</taxon>
        <taxon>Gunneridae</taxon>
        <taxon>Pentapetalae</taxon>
        <taxon>rosids</taxon>
        <taxon>fabids</taxon>
        <taxon>Fabales</taxon>
        <taxon>Fabaceae</taxon>
        <taxon>Papilionoideae</taxon>
        <taxon>50 kb inversion clade</taxon>
        <taxon>NPAAA clade</taxon>
        <taxon>indigoferoid/millettioid clade</taxon>
        <taxon>Phaseoleae</taxon>
        <taxon>Canavalia</taxon>
    </lineage>
</organism>
<proteinExistence type="predicted"/>
<dbReference type="EMBL" id="JAYMYQ010000004">
    <property type="protein sequence ID" value="KAK7336221.1"/>
    <property type="molecule type" value="Genomic_DNA"/>
</dbReference>
<evidence type="ECO:0000313" key="1">
    <source>
        <dbReference type="EMBL" id="KAK7336221.1"/>
    </source>
</evidence>
<gene>
    <name evidence="1" type="ORF">VNO77_16756</name>
</gene>
<protein>
    <submittedName>
        <fullName evidence="1">Uncharacterized protein</fullName>
    </submittedName>
</protein>
<reference evidence="1 2" key="1">
    <citation type="submission" date="2024-01" db="EMBL/GenBank/DDBJ databases">
        <title>The genomes of 5 underutilized Papilionoideae crops provide insights into root nodulation and disease resistanc.</title>
        <authorList>
            <person name="Jiang F."/>
        </authorList>
    </citation>
    <scope>NUCLEOTIDE SEQUENCE [LARGE SCALE GENOMIC DNA]</scope>
    <source>
        <strain evidence="1">LVBAO_FW01</strain>
        <tissue evidence="1">Leaves</tissue>
    </source>
</reference>
<dbReference type="Proteomes" id="UP001367508">
    <property type="component" value="Unassembled WGS sequence"/>
</dbReference>